<dbReference type="Proteomes" id="UP001162992">
    <property type="component" value="Chromosome 1"/>
</dbReference>
<dbReference type="EMBL" id="CM055092">
    <property type="protein sequence ID" value="KAJ7568794.1"/>
    <property type="molecule type" value="Genomic_DNA"/>
</dbReference>
<gene>
    <name evidence="1" type="ORF">O6H91_01G048700</name>
</gene>
<name>A0ACC2EQK4_DIPCM</name>
<evidence type="ECO:0000313" key="1">
    <source>
        <dbReference type="EMBL" id="KAJ7568794.1"/>
    </source>
</evidence>
<evidence type="ECO:0000313" key="2">
    <source>
        <dbReference type="Proteomes" id="UP001162992"/>
    </source>
</evidence>
<proteinExistence type="predicted"/>
<accession>A0ACC2EQK4</accession>
<sequence length="210" mass="23809">MSSPNASTLTKSEAANEPSSDTRIYHERQQLQLCLLHALNNLLQAKEFTRLELNEIADGLSKAGIEESSQFTSIVFKQHRNVITGNYDVNVLIAALESRGMDVMWYDRRKGSAGLDLSKYGEQLVGIIANYARRRYISLWKSRHWVALREIGGTWYNLDSDLAAPRPLCDLDEDLKNFVEMIFSNQGEVFIILDKDDSRNSSDGVKYSVN</sequence>
<organism evidence="1 2">
    <name type="scientific">Diphasiastrum complanatum</name>
    <name type="common">Issler's clubmoss</name>
    <name type="synonym">Lycopodium complanatum</name>
    <dbReference type="NCBI Taxonomy" id="34168"/>
    <lineage>
        <taxon>Eukaryota</taxon>
        <taxon>Viridiplantae</taxon>
        <taxon>Streptophyta</taxon>
        <taxon>Embryophyta</taxon>
        <taxon>Tracheophyta</taxon>
        <taxon>Lycopodiopsida</taxon>
        <taxon>Lycopodiales</taxon>
        <taxon>Lycopodiaceae</taxon>
        <taxon>Lycopodioideae</taxon>
        <taxon>Diphasiastrum</taxon>
    </lineage>
</organism>
<keyword evidence="2" id="KW-1185">Reference proteome</keyword>
<comment type="caution">
    <text evidence="1">The sequence shown here is derived from an EMBL/GenBank/DDBJ whole genome shotgun (WGS) entry which is preliminary data.</text>
</comment>
<protein>
    <submittedName>
        <fullName evidence="1">Uncharacterized protein</fullName>
    </submittedName>
</protein>
<reference evidence="2" key="1">
    <citation type="journal article" date="2024" name="Proc. Natl. Acad. Sci. U.S.A.">
        <title>Extraordinary preservation of gene collinearity over three hundred million years revealed in homosporous lycophytes.</title>
        <authorList>
            <person name="Li C."/>
            <person name="Wickell D."/>
            <person name="Kuo L.Y."/>
            <person name="Chen X."/>
            <person name="Nie B."/>
            <person name="Liao X."/>
            <person name="Peng D."/>
            <person name="Ji J."/>
            <person name="Jenkins J."/>
            <person name="Williams M."/>
            <person name="Shu S."/>
            <person name="Plott C."/>
            <person name="Barry K."/>
            <person name="Rajasekar S."/>
            <person name="Grimwood J."/>
            <person name="Han X."/>
            <person name="Sun S."/>
            <person name="Hou Z."/>
            <person name="He W."/>
            <person name="Dai G."/>
            <person name="Sun C."/>
            <person name="Schmutz J."/>
            <person name="Leebens-Mack J.H."/>
            <person name="Li F.W."/>
            <person name="Wang L."/>
        </authorList>
    </citation>
    <scope>NUCLEOTIDE SEQUENCE [LARGE SCALE GENOMIC DNA]</scope>
    <source>
        <strain evidence="2">cv. PW_Plant_1</strain>
    </source>
</reference>